<proteinExistence type="inferred from homology"/>
<evidence type="ECO:0000256" key="1">
    <source>
        <dbReference type="ARBA" id="ARBA00010692"/>
    </source>
</evidence>
<comment type="subcellular location">
    <subcellularLocation>
        <location evidence="2">Cell membrane</location>
        <topology evidence="2">Multi-pass membrane protein</topology>
    </subcellularLocation>
</comment>
<dbReference type="PIRSF" id="PIRSF016661">
    <property type="entry name" value="BioY"/>
    <property type="match status" value="1"/>
</dbReference>
<dbReference type="Proteomes" id="UP001158045">
    <property type="component" value="Unassembled WGS sequence"/>
</dbReference>
<keyword evidence="3" id="KW-0812">Transmembrane</keyword>
<dbReference type="RefSeq" id="WP_281092570.1">
    <property type="nucleotide sequence ID" value="NZ_JARYZI010000001.1"/>
</dbReference>
<comment type="caution">
    <text evidence="4">The sequence shown here is derived from an EMBL/GenBank/DDBJ whole genome shotgun (WGS) entry which is preliminary data.</text>
</comment>
<dbReference type="PANTHER" id="PTHR34295:SF1">
    <property type="entry name" value="BIOTIN TRANSPORTER BIOY"/>
    <property type="match status" value="1"/>
</dbReference>
<feature type="transmembrane region" description="Helical" evidence="3">
    <location>
        <begin position="32"/>
        <end position="50"/>
    </location>
</feature>
<feature type="transmembrane region" description="Helical" evidence="3">
    <location>
        <begin position="113"/>
        <end position="133"/>
    </location>
</feature>
<keyword evidence="5" id="KW-1185">Reference proteome</keyword>
<evidence type="ECO:0000313" key="5">
    <source>
        <dbReference type="Proteomes" id="UP001158045"/>
    </source>
</evidence>
<evidence type="ECO:0000256" key="2">
    <source>
        <dbReference type="PIRNR" id="PIRNR016661"/>
    </source>
</evidence>
<feature type="transmembrane region" description="Helical" evidence="3">
    <location>
        <begin position="153"/>
        <end position="174"/>
    </location>
</feature>
<dbReference type="Gene3D" id="1.10.1760.20">
    <property type="match status" value="1"/>
</dbReference>
<dbReference type="Pfam" id="PF02632">
    <property type="entry name" value="BioY"/>
    <property type="match status" value="1"/>
</dbReference>
<gene>
    <name evidence="4" type="ORF">QE109_01365</name>
</gene>
<keyword evidence="2" id="KW-0813">Transport</keyword>
<evidence type="ECO:0000256" key="3">
    <source>
        <dbReference type="SAM" id="Phobius"/>
    </source>
</evidence>
<evidence type="ECO:0000313" key="4">
    <source>
        <dbReference type="EMBL" id="MDH8676772.1"/>
    </source>
</evidence>
<reference evidence="4 5" key="1">
    <citation type="submission" date="2023-04" db="EMBL/GenBank/DDBJ databases">
        <title>Fusibacter bizertensis strain WBS, isolated from littoral bottom sediments of the Arctic seas - biochemical and genomic analysis.</title>
        <authorList>
            <person name="Brioukhanov A.L."/>
        </authorList>
    </citation>
    <scope>NUCLEOTIDE SEQUENCE [LARGE SCALE GENOMIC DNA]</scope>
    <source>
        <strain evidence="4 5">WBS</strain>
    </source>
</reference>
<keyword evidence="2" id="KW-1003">Cell membrane</keyword>
<sequence>MKLTTRDLTMIPLFTALMFVGAKVSIPFSAVPITFQLFFSVFAGLLLGARNGLISQLLYIGMGLIGIPVFTYGGGFQYIFNPTFGYLIGFAGCALIVGTLAERTKVVNFTKLLGFATLGLVFTYAFGNVYFYMIKNIYVGTPMALSAIFKMMIPYMIKDYVLLIIAAYVSALLIPRLKKAGIYKVKEMA</sequence>
<protein>
    <recommendedName>
        <fullName evidence="2">Biotin transporter</fullName>
    </recommendedName>
</protein>
<comment type="similarity">
    <text evidence="1 2">Belongs to the BioY family.</text>
</comment>
<dbReference type="EMBL" id="JARYZI010000001">
    <property type="protein sequence ID" value="MDH8676772.1"/>
    <property type="molecule type" value="Genomic_DNA"/>
</dbReference>
<dbReference type="PANTHER" id="PTHR34295">
    <property type="entry name" value="BIOTIN TRANSPORTER BIOY"/>
    <property type="match status" value="1"/>
</dbReference>
<feature type="transmembrane region" description="Helical" evidence="3">
    <location>
        <begin position="84"/>
        <end position="101"/>
    </location>
</feature>
<dbReference type="InterPro" id="IPR003784">
    <property type="entry name" value="BioY"/>
</dbReference>
<feature type="transmembrane region" description="Helical" evidence="3">
    <location>
        <begin position="57"/>
        <end position="78"/>
    </location>
</feature>
<accession>A0ABT6N8N0</accession>
<organism evidence="4 5">
    <name type="scientific">Fusibacter bizertensis</name>
    <dbReference type="NCBI Taxonomy" id="1488331"/>
    <lineage>
        <taxon>Bacteria</taxon>
        <taxon>Bacillati</taxon>
        <taxon>Bacillota</taxon>
        <taxon>Clostridia</taxon>
        <taxon>Eubacteriales</taxon>
        <taxon>Eubacteriales Family XII. Incertae Sedis</taxon>
        <taxon>Fusibacter</taxon>
    </lineage>
</organism>
<name>A0ABT6N8N0_9FIRM</name>
<keyword evidence="2 3" id="KW-0472">Membrane</keyword>
<keyword evidence="3" id="KW-1133">Transmembrane helix</keyword>